<reference evidence="1 2" key="1">
    <citation type="submission" date="2017-03" db="EMBL/GenBank/DDBJ databases">
        <title>Rapid Whole Genome Sequencing of Comamonas kerstersii Causing Continuous ambulatory Peritoneal Dialysis-Associated Peritonitis.</title>
        <authorList>
            <person name="Zheng B."/>
        </authorList>
    </citation>
    <scope>NUCLEOTIDE SEQUENCE [LARGE SCALE GENOMIC DNA]</scope>
    <source>
        <strain evidence="1 2">8943</strain>
    </source>
</reference>
<protein>
    <submittedName>
        <fullName evidence="1">Uncharacterized protein</fullName>
    </submittedName>
</protein>
<dbReference type="KEGG" id="cke:B5M06_14895"/>
<dbReference type="RefSeq" id="WP_054067832.1">
    <property type="nucleotide sequence ID" value="NZ_CP020121.1"/>
</dbReference>
<dbReference type="Proteomes" id="UP000242792">
    <property type="component" value="Chromosome"/>
</dbReference>
<name>A0A1V0BHD1_9BURK</name>
<evidence type="ECO:0000313" key="2">
    <source>
        <dbReference type="Proteomes" id="UP000242792"/>
    </source>
</evidence>
<gene>
    <name evidence="1" type="ORF">B5M06_14895</name>
</gene>
<dbReference type="EMBL" id="CP020121">
    <property type="protein sequence ID" value="AQZ99345.1"/>
    <property type="molecule type" value="Genomic_DNA"/>
</dbReference>
<sequence length="76" mass="8412">MTTVQFPVTDDQRQVYELLLALRVADNLQRLYLLAQEEGLVNLVREHVPSVLATRFPENQLIAKALAGAHKEGGAA</sequence>
<proteinExistence type="predicted"/>
<organism evidence="1 2">
    <name type="scientific">Comamonas kerstersii</name>
    <dbReference type="NCBI Taxonomy" id="225992"/>
    <lineage>
        <taxon>Bacteria</taxon>
        <taxon>Pseudomonadati</taxon>
        <taxon>Pseudomonadota</taxon>
        <taxon>Betaproteobacteria</taxon>
        <taxon>Burkholderiales</taxon>
        <taxon>Comamonadaceae</taxon>
        <taxon>Comamonas</taxon>
    </lineage>
</organism>
<accession>A0A1V0BHD1</accession>
<dbReference type="AlphaFoldDB" id="A0A1V0BHD1"/>
<dbReference type="GeneID" id="83040597"/>
<evidence type="ECO:0000313" key="1">
    <source>
        <dbReference type="EMBL" id="AQZ99345.1"/>
    </source>
</evidence>